<organism evidence="2 3">
    <name type="scientific">Notothenia coriiceps</name>
    <name type="common">black rockcod</name>
    <dbReference type="NCBI Taxonomy" id="8208"/>
    <lineage>
        <taxon>Eukaryota</taxon>
        <taxon>Metazoa</taxon>
        <taxon>Chordata</taxon>
        <taxon>Craniata</taxon>
        <taxon>Vertebrata</taxon>
        <taxon>Euteleostomi</taxon>
        <taxon>Actinopterygii</taxon>
        <taxon>Neopterygii</taxon>
        <taxon>Teleostei</taxon>
        <taxon>Neoteleostei</taxon>
        <taxon>Acanthomorphata</taxon>
        <taxon>Eupercaria</taxon>
        <taxon>Perciformes</taxon>
        <taxon>Notothenioidei</taxon>
        <taxon>Nototheniidae</taxon>
        <taxon>Notothenia</taxon>
    </lineage>
</organism>
<dbReference type="Proteomes" id="UP000504611">
    <property type="component" value="Unplaced"/>
</dbReference>
<dbReference type="PANTHER" id="PTHR28601">
    <property type="entry name" value="COILED-COIL DOMAIN-CONTAINING PROTEIN 24"/>
    <property type="match status" value="1"/>
</dbReference>
<name>A0A6I9NG03_9TELE</name>
<feature type="compositionally biased region" description="Low complexity" evidence="1">
    <location>
        <begin position="307"/>
        <end position="320"/>
    </location>
</feature>
<dbReference type="PANTHER" id="PTHR28601:SF1">
    <property type="entry name" value="COILED-COIL DOMAIN-CONTAINING PROTEIN 24"/>
    <property type="match status" value="1"/>
</dbReference>
<reference evidence="3" key="1">
    <citation type="submission" date="2025-08" db="UniProtKB">
        <authorList>
            <consortium name="RefSeq"/>
        </authorList>
    </citation>
    <scope>IDENTIFICATION</scope>
    <source>
        <tissue evidence="3">Muscle</tissue>
    </source>
</reference>
<feature type="region of interest" description="Disordered" evidence="1">
    <location>
        <begin position="381"/>
        <end position="474"/>
    </location>
</feature>
<sequence>MFTLDSFARFKIGLPFLCSLLMETSFGQSLWSLITEHVPGSELCKIHTALGYSVVDMYIEVHTEAEMQYKMWQGKRRGINGSRNGTPLPLADPPAVKELVRAEVKMLLHTLRERASREGGNGEELLSRYKPQTVDYALSHLDSRYTNPGEADYVARPSSRCSVRSDAEDEVEAMRDKLNVTDIDQVVDRLKSVLMEECEALKRLVKHFRGNITQKCPTEHDNSEPTLAELRELRGAIQSDLELYPSWLSASQPASPLPLKKLKNKFSLPSRVSIEGVQDLSPTTALKPHPPPLSHTTPRPPSGARPSKTSSSVKVINSSSLTRTHGQHIITSAFTGARKTQTSICSRISTSRHANLPTSLPGSTRDQMVLKTLQDCSLYPEQNGASPHCRTLTSSPSFPRNSSNANIHRPSRKSDLSPQTERKSSPALRSRNLNSVPSFHQCEAGSYSSNTEHCVSTTGKPKTKKGQQNSTCGGSLLSVQMEDDIKKFSSESFQSETGSSPTQMDTMNRNNGIDINTNGHLAKDITQQQNPLATSVHPAAVRKLRQFFPAPKIPLEGDTSQSQRVQETQTELEFIHKFTVPPKSIST</sequence>
<gene>
    <name evidence="3" type="primary">ccdc24</name>
</gene>
<feature type="compositionally biased region" description="Basic and acidic residues" evidence="1">
    <location>
        <begin position="412"/>
        <end position="424"/>
    </location>
</feature>
<dbReference type="OrthoDB" id="6022633at2759"/>
<accession>A0A6I9NG03</accession>
<feature type="compositionally biased region" description="Pro residues" evidence="1">
    <location>
        <begin position="288"/>
        <end position="303"/>
    </location>
</feature>
<feature type="compositionally biased region" description="Polar residues" evidence="1">
    <location>
        <begin position="446"/>
        <end position="456"/>
    </location>
</feature>
<dbReference type="KEGG" id="ncc:104948900"/>
<dbReference type="Pfam" id="PF15669">
    <property type="entry name" value="CCDC24"/>
    <property type="match status" value="1"/>
</dbReference>
<keyword evidence="2" id="KW-1185">Reference proteome</keyword>
<dbReference type="CTD" id="149473"/>
<evidence type="ECO:0000256" key="1">
    <source>
        <dbReference type="SAM" id="MobiDB-lite"/>
    </source>
</evidence>
<protein>
    <submittedName>
        <fullName evidence="3">Coiled-coil domain-containing protein 24 isoform X1</fullName>
    </submittedName>
</protein>
<feature type="region of interest" description="Disordered" evidence="1">
    <location>
        <begin position="277"/>
        <end position="321"/>
    </location>
</feature>
<evidence type="ECO:0000313" key="2">
    <source>
        <dbReference type="Proteomes" id="UP000504611"/>
    </source>
</evidence>
<dbReference type="AlphaFoldDB" id="A0A6I9NG03"/>
<feature type="compositionally biased region" description="Polar residues" evidence="1">
    <location>
        <begin position="391"/>
        <end position="406"/>
    </location>
</feature>
<dbReference type="InterPro" id="IPR031367">
    <property type="entry name" value="CCDC24"/>
</dbReference>
<proteinExistence type="predicted"/>
<dbReference type="GeneID" id="104948900"/>
<evidence type="ECO:0000313" key="3">
    <source>
        <dbReference type="RefSeq" id="XP_010773436.1"/>
    </source>
</evidence>
<dbReference type="RefSeq" id="XP_010773436.1">
    <property type="nucleotide sequence ID" value="XM_010775134.1"/>
</dbReference>